<gene>
    <name evidence="2" type="ORF">HaLaN_01936</name>
</gene>
<dbReference type="Proteomes" id="UP000485058">
    <property type="component" value="Unassembled WGS sequence"/>
</dbReference>
<evidence type="ECO:0000313" key="2">
    <source>
        <dbReference type="EMBL" id="GFH07175.1"/>
    </source>
</evidence>
<feature type="non-terminal residue" evidence="2">
    <location>
        <position position="1"/>
    </location>
</feature>
<organism evidence="2 3">
    <name type="scientific">Haematococcus lacustris</name>
    <name type="common">Green alga</name>
    <name type="synonym">Haematococcus pluvialis</name>
    <dbReference type="NCBI Taxonomy" id="44745"/>
    <lineage>
        <taxon>Eukaryota</taxon>
        <taxon>Viridiplantae</taxon>
        <taxon>Chlorophyta</taxon>
        <taxon>core chlorophytes</taxon>
        <taxon>Chlorophyceae</taxon>
        <taxon>CS clade</taxon>
        <taxon>Chlamydomonadales</taxon>
        <taxon>Haematococcaceae</taxon>
        <taxon>Haematococcus</taxon>
    </lineage>
</organism>
<dbReference type="AlphaFoldDB" id="A0A699YCR7"/>
<proteinExistence type="predicted"/>
<keyword evidence="3" id="KW-1185">Reference proteome</keyword>
<protein>
    <submittedName>
        <fullName evidence="2">Uncharacterized protein</fullName>
    </submittedName>
</protein>
<reference evidence="2 3" key="1">
    <citation type="submission" date="2020-02" db="EMBL/GenBank/DDBJ databases">
        <title>Draft genome sequence of Haematococcus lacustris strain NIES-144.</title>
        <authorList>
            <person name="Morimoto D."/>
            <person name="Nakagawa S."/>
            <person name="Yoshida T."/>
            <person name="Sawayama S."/>
        </authorList>
    </citation>
    <scope>NUCLEOTIDE SEQUENCE [LARGE SCALE GENOMIC DNA]</scope>
    <source>
        <strain evidence="2 3">NIES-144</strain>
    </source>
</reference>
<sequence length="61" mass="6729">MACSSNPLRVASGPATSPGGEQGHSGPGHESEDELRRRMERMSLRLRVLRNELLDVISQQQ</sequence>
<feature type="compositionally biased region" description="Basic and acidic residues" evidence="1">
    <location>
        <begin position="27"/>
        <end position="38"/>
    </location>
</feature>
<feature type="non-terminal residue" evidence="2">
    <location>
        <position position="61"/>
    </location>
</feature>
<evidence type="ECO:0000256" key="1">
    <source>
        <dbReference type="SAM" id="MobiDB-lite"/>
    </source>
</evidence>
<accession>A0A699YCR7</accession>
<feature type="region of interest" description="Disordered" evidence="1">
    <location>
        <begin position="1"/>
        <end position="38"/>
    </location>
</feature>
<comment type="caution">
    <text evidence="2">The sequence shown here is derived from an EMBL/GenBank/DDBJ whole genome shotgun (WGS) entry which is preliminary data.</text>
</comment>
<name>A0A699YCR7_HAELA</name>
<dbReference type="EMBL" id="BLLF01000078">
    <property type="protein sequence ID" value="GFH07175.1"/>
    <property type="molecule type" value="Genomic_DNA"/>
</dbReference>
<evidence type="ECO:0000313" key="3">
    <source>
        <dbReference type="Proteomes" id="UP000485058"/>
    </source>
</evidence>